<dbReference type="GO" id="GO:0006598">
    <property type="term" value="P:polyamine catabolic process"/>
    <property type="evidence" value="ECO:0007669"/>
    <property type="project" value="TreeGrafter"/>
</dbReference>
<dbReference type="Gene3D" id="3.10.20.70">
    <property type="entry name" value="Glutamine synthetase, N-terminal domain"/>
    <property type="match status" value="1"/>
</dbReference>
<keyword evidence="4" id="KW-0067">ATP-binding</keyword>
<evidence type="ECO:0000256" key="6">
    <source>
        <dbReference type="RuleBase" id="RU000384"/>
    </source>
</evidence>
<dbReference type="FunFam" id="3.30.590.10:FF:000005">
    <property type="entry name" value="Probable glutamine synthetase"/>
    <property type="match status" value="1"/>
</dbReference>
<dbReference type="Gene3D" id="3.30.590.10">
    <property type="entry name" value="Glutamine synthetase/guanido kinase, catalytic domain"/>
    <property type="match status" value="1"/>
</dbReference>
<reference evidence="8 9" key="1">
    <citation type="submission" date="2015-12" db="EMBL/GenBank/DDBJ databases">
        <title>Complete genome of Lacimicrobium alkaliphilum KCTC 32984.</title>
        <authorList>
            <person name="Kim S.-G."/>
            <person name="Lee Y.-J."/>
        </authorList>
    </citation>
    <scope>NUCLEOTIDE SEQUENCE [LARGE SCALE GENOMIC DNA]</scope>
    <source>
        <strain evidence="8 9">YelD216</strain>
    </source>
</reference>
<evidence type="ECO:0000259" key="7">
    <source>
        <dbReference type="PROSITE" id="PS51987"/>
    </source>
</evidence>
<dbReference type="GO" id="GO:0006542">
    <property type="term" value="P:glutamine biosynthetic process"/>
    <property type="evidence" value="ECO:0007669"/>
    <property type="project" value="InterPro"/>
</dbReference>
<evidence type="ECO:0000256" key="4">
    <source>
        <dbReference type="ARBA" id="ARBA00022840"/>
    </source>
</evidence>
<dbReference type="GO" id="GO:0005524">
    <property type="term" value="F:ATP binding"/>
    <property type="evidence" value="ECO:0007669"/>
    <property type="project" value="UniProtKB-KW"/>
</dbReference>
<dbReference type="Proteomes" id="UP000068447">
    <property type="component" value="Chromosome"/>
</dbReference>
<dbReference type="KEGG" id="lal:AT746_07235"/>
<sequence>MEDVKKWLNNRRITEVECLVPDMTGNARGKFIPAKKFIKQESRLPESILIQTVTGEYTNEHYDIVSETDSDMYLEPDLSTAREVPWADERTALLIHDCYLASGQPHPLSTRNVLKKILSMYETKNLKPVLAPEVEFYLVAQNTDPDYELTPPVGRSGRRESARQSYSIDAVNEFERIVDQMYDYCEKMELGIDTLIHESGAAQFEVNFLHGDPLKLADEVFLFKRVLREIAFSNGVYATFMAKPMRSEPGSSMHIHQSLVDTKTGKNAFANREGKYSPLFFNYIAGLQKYGPSALCFFAPNVNSYRRFAPDISAPINFDWGYDNRTTGLRVPHSEPEGFRVENRLPGSDANPYLAFAATLACGYLGMQEKLQPEAANEGNAYTGKIEISRTLEESLRLLDSCEPLREVMGENFSQAYSAVKRTEYEAFNEVISSWEREFLLLGV</sequence>
<accession>A0A0U2ZI98</accession>
<evidence type="ECO:0000256" key="5">
    <source>
        <dbReference type="PROSITE-ProRule" id="PRU01331"/>
    </source>
</evidence>
<dbReference type="PROSITE" id="PS51987">
    <property type="entry name" value="GS_CATALYTIC"/>
    <property type="match status" value="1"/>
</dbReference>
<dbReference type="InterPro" id="IPR008146">
    <property type="entry name" value="Gln_synth_cat_dom"/>
</dbReference>
<evidence type="ECO:0000256" key="2">
    <source>
        <dbReference type="ARBA" id="ARBA00022598"/>
    </source>
</evidence>
<dbReference type="PANTHER" id="PTHR43785">
    <property type="entry name" value="GAMMA-GLUTAMYLPUTRESCINE SYNTHETASE"/>
    <property type="match status" value="1"/>
</dbReference>
<dbReference type="AlphaFoldDB" id="A0A0U2ZI98"/>
<keyword evidence="9" id="KW-1185">Reference proteome</keyword>
<proteinExistence type="inferred from homology"/>
<dbReference type="OrthoDB" id="9789509at2"/>
<dbReference type="InterPro" id="IPR036651">
    <property type="entry name" value="Gln_synt_N_sf"/>
</dbReference>
<evidence type="ECO:0000313" key="8">
    <source>
        <dbReference type="EMBL" id="ALS98076.1"/>
    </source>
</evidence>
<organism evidence="8 9">
    <name type="scientific">Lacimicrobium alkaliphilum</name>
    <dbReference type="NCBI Taxonomy" id="1526571"/>
    <lineage>
        <taxon>Bacteria</taxon>
        <taxon>Pseudomonadati</taxon>
        <taxon>Pseudomonadota</taxon>
        <taxon>Gammaproteobacteria</taxon>
        <taxon>Alteromonadales</taxon>
        <taxon>Alteromonadaceae</taxon>
        <taxon>Lacimicrobium</taxon>
    </lineage>
</organism>
<dbReference type="InterPro" id="IPR014746">
    <property type="entry name" value="Gln_synth/guanido_kin_cat_dom"/>
</dbReference>
<keyword evidence="3" id="KW-0547">Nucleotide-binding</keyword>
<feature type="domain" description="GS catalytic" evidence="7">
    <location>
        <begin position="110"/>
        <end position="444"/>
    </location>
</feature>
<dbReference type="RefSeq" id="WP_062478424.1">
    <property type="nucleotide sequence ID" value="NZ_CP013650.1"/>
</dbReference>
<comment type="similarity">
    <text evidence="1 5 6">Belongs to the glutamine synthetase family.</text>
</comment>
<keyword evidence="2" id="KW-0436">Ligase</keyword>
<protein>
    <submittedName>
        <fullName evidence="8">Glutamine synthetase</fullName>
    </submittedName>
</protein>
<dbReference type="STRING" id="1526571.AT746_07235"/>
<evidence type="ECO:0000256" key="1">
    <source>
        <dbReference type="ARBA" id="ARBA00009897"/>
    </source>
</evidence>
<dbReference type="PANTHER" id="PTHR43785:SF3">
    <property type="entry name" value="GS CATALYTIC DOMAIN-CONTAINING PROTEIN"/>
    <property type="match status" value="1"/>
</dbReference>
<dbReference type="SUPFAM" id="SSF55931">
    <property type="entry name" value="Glutamine synthetase/guanido kinase"/>
    <property type="match status" value="1"/>
</dbReference>
<dbReference type="Pfam" id="PF00120">
    <property type="entry name" value="Gln-synt_C"/>
    <property type="match status" value="1"/>
</dbReference>
<name>A0A0U2ZI98_9ALTE</name>
<evidence type="ECO:0000313" key="9">
    <source>
        <dbReference type="Proteomes" id="UP000068447"/>
    </source>
</evidence>
<dbReference type="EMBL" id="CP013650">
    <property type="protein sequence ID" value="ALS98076.1"/>
    <property type="molecule type" value="Genomic_DNA"/>
</dbReference>
<dbReference type="SMART" id="SM01230">
    <property type="entry name" value="Gln-synt_C"/>
    <property type="match status" value="1"/>
</dbReference>
<gene>
    <name evidence="8" type="ORF">AT746_07235</name>
</gene>
<dbReference type="GO" id="GO:0004356">
    <property type="term" value="F:glutamine synthetase activity"/>
    <property type="evidence" value="ECO:0007669"/>
    <property type="project" value="InterPro"/>
</dbReference>
<dbReference type="SUPFAM" id="SSF54368">
    <property type="entry name" value="Glutamine synthetase, N-terminal domain"/>
    <property type="match status" value="1"/>
</dbReference>
<evidence type="ECO:0000256" key="3">
    <source>
        <dbReference type="ARBA" id="ARBA00022741"/>
    </source>
</evidence>